<dbReference type="InterPro" id="IPR014782">
    <property type="entry name" value="Peptidase_M1_dom"/>
</dbReference>
<dbReference type="GO" id="GO:0008237">
    <property type="term" value="F:metallopeptidase activity"/>
    <property type="evidence" value="ECO:0007669"/>
    <property type="project" value="UniProtKB-KW"/>
</dbReference>
<dbReference type="SUPFAM" id="SSF63737">
    <property type="entry name" value="Leukotriene A4 hydrolase N-terminal domain"/>
    <property type="match status" value="1"/>
</dbReference>
<comment type="caution">
    <text evidence="12">The sequence shown here is derived from an EMBL/GenBank/DDBJ whole genome shotgun (WGS) entry which is preliminary data.</text>
</comment>
<evidence type="ECO:0000256" key="1">
    <source>
        <dbReference type="ARBA" id="ARBA00004496"/>
    </source>
</evidence>
<dbReference type="Pfam" id="PF01433">
    <property type="entry name" value="Peptidase_M1"/>
    <property type="match status" value="1"/>
</dbReference>
<proteinExistence type="inferred from homology"/>
<name>A0A7J7KE21_BUGNE</name>
<evidence type="ECO:0000256" key="6">
    <source>
        <dbReference type="ARBA" id="ARBA00022801"/>
    </source>
</evidence>
<evidence type="ECO:0000313" key="13">
    <source>
        <dbReference type="Proteomes" id="UP000593567"/>
    </source>
</evidence>
<dbReference type="PANTHER" id="PTHR45726:SF3">
    <property type="entry name" value="LEUKOTRIENE A-4 HYDROLASE"/>
    <property type="match status" value="1"/>
</dbReference>
<dbReference type="Pfam" id="PF17900">
    <property type="entry name" value="Peptidase_M1_N"/>
    <property type="match status" value="1"/>
</dbReference>
<gene>
    <name evidence="12" type="ORF">EB796_005544</name>
</gene>
<evidence type="ECO:0000256" key="3">
    <source>
        <dbReference type="ARBA" id="ARBA00022490"/>
    </source>
</evidence>
<dbReference type="InterPro" id="IPR042097">
    <property type="entry name" value="Aminopeptidase_N-like_N_sf"/>
</dbReference>
<keyword evidence="8" id="KW-0482">Metalloprotease</keyword>
<protein>
    <submittedName>
        <fullName evidence="12">LTA4H</fullName>
    </submittedName>
</protein>
<reference evidence="12" key="1">
    <citation type="submission" date="2020-06" db="EMBL/GenBank/DDBJ databases">
        <title>Draft genome of Bugula neritina, a colonial animal packing powerful symbionts and potential medicines.</title>
        <authorList>
            <person name="Rayko M."/>
        </authorList>
    </citation>
    <scope>NUCLEOTIDE SEQUENCE [LARGE SCALE GENOMIC DNA]</scope>
    <source>
        <strain evidence="12">Kwan_BN1</strain>
    </source>
</reference>
<evidence type="ECO:0000256" key="9">
    <source>
        <dbReference type="PIRSR" id="PIRSR634015-3"/>
    </source>
</evidence>
<dbReference type="PANTHER" id="PTHR45726">
    <property type="entry name" value="LEUKOTRIENE A-4 HYDROLASE"/>
    <property type="match status" value="1"/>
</dbReference>
<dbReference type="FunFam" id="3.30.2010.30:FF:000001">
    <property type="entry name" value="Leukotriene A(4) hydrolase"/>
    <property type="match status" value="1"/>
</dbReference>
<dbReference type="EMBL" id="VXIV02000771">
    <property type="protein sequence ID" value="KAF6036154.1"/>
    <property type="molecule type" value="Genomic_DNA"/>
</dbReference>
<comment type="similarity">
    <text evidence="2">Belongs to the peptidase M1 family.</text>
</comment>
<evidence type="ECO:0000256" key="4">
    <source>
        <dbReference type="ARBA" id="ARBA00022670"/>
    </source>
</evidence>
<dbReference type="SUPFAM" id="SSF55486">
    <property type="entry name" value="Metalloproteases ('zincins'), catalytic domain"/>
    <property type="match status" value="1"/>
</dbReference>
<evidence type="ECO:0000256" key="2">
    <source>
        <dbReference type="ARBA" id="ARBA00010136"/>
    </source>
</evidence>
<dbReference type="InterPro" id="IPR034015">
    <property type="entry name" value="M1_LTA4H"/>
</dbReference>
<evidence type="ECO:0000313" key="12">
    <source>
        <dbReference type="EMBL" id="KAF6036154.1"/>
    </source>
</evidence>
<comment type="cofactor">
    <cofactor evidence="9">
        <name>Zn(2+)</name>
        <dbReference type="ChEBI" id="CHEBI:29105"/>
    </cofactor>
    <text evidence="9">Binds 1 zinc ion per subunit.</text>
</comment>
<dbReference type="InterPro" id="IPR027268">
    <property type="entry name" value="Peptidase_M4/M1_CTD_sf"/>
</dbReference>
<dbReference type="InterPro" id="IPR001930">
    <property type="entry name" value="Peptidase_M1"/>
</dbReference>
<feature type="binding site" evidence="9">
    <location>
        <position position="304"/>
    </location>
    <ligand>
        <name>Zn(2+)</name>
        <dbReference type="ChEBI" id="CHEBI:29105"/>
        <note>catalytic</note>
    </ligand>
</feature>
<dbReference type="GO" id="GO:0004301">
    <property type="term" value="F:epoxide hydrolase activity"/>
    <property type="evidence" value="ECO:0007669"/>
    <property type="project" value="TreeGrafter"/>
</dbReference>
<dbReference type="Gene3D" id="1.10.390.10">
    <property type="entry name" value="Neutral Protease Domain 2"/>
    <property type="match status" value="1"/>
</dbReference>
<comment type="subcellular location">
    <subcellularLocation>
        <location evidence="1">Cytoplasm</location>
    </subcellularLocation>
</comment>
<keyword evidence="4" id="KW-0645">Protease</keyword>
<dbReference type="CDD" id="cd09599">
    <property type="entry name" value="M1_LTA4H"/>
    <property type="match status" value="1"/>
</dbReference>
<dbReference type="GO" id="GO:0043171">
    <property type="term" value="P:peptide catabolic process"/>
    <property type="evidence" value="ECO:0007669"/>
    <property type="project" value="TreeGrafter"/>
</dbReference>
<dbReference type="AlphaFoldDB" id="A0A7J7KE21"/>
<feature type="domain" description="Peptidase M1 membrane alanine aminopeptidase" evidence="10">
    <location>
        <begin position="237"/>
        <end position="342"/>
    </location>
</feature>
<dbReference type="GO" id="GO:0006508">
    <property type="term" value="P:proteolysis"/>
    <property type="evidence" value="ECO:0007669"/>
    <property type="project" value="UniProtKB-KW"/>
</dbReference>
<keyword evidence="3" id="KW-0963">Cytoplasm</keyword>
<feature type="binding site" evidence="9">
    <location>
        <position position="300"/>
    </location>
    <ligand>
        <name>Zn(2+)</name>
        <dbReference type="ChEBI" id="CHEBI:29105"/>
        <note>catalytic</note>
    </ligand>
</feature>
<organism evidence="12 13">
    <name type="scientific">Bugula neritina</name>
    <name type="common">Brown bryozoan</name>
    <name type="synonym">Sertularia neritina</name>
    <dbReference type="NCBI Taxonomy" id="10212"/>
    <lineage>
        <taxon>Eukaryota</taxon>
        <taxon>Metazoa</taxon>
        <taxon>Spiralia</taxon>
        <taxon>Lophotrochozoa</taxon>
        <taxon>Bryozoa</taxon>
        <taxon>Gymnolaemata</taxon>
        <taxon>Cheilostomatida</taxon>
        <taxon>Flustrina</taxon>
        <taxon>Buguloidea</taxon>
        <taxon>Bugulidae</taxon>
        <taxon>Bugula</taxon>
    </lineage>
</organism>
<dbReference type="GO" id="GO:0005829">
    <property type="term" value="C:cytosol"/>
    <property type="evidence" value="ECO:0007669"/>
    <property type="project" value="TreeGrafter"/>
</dbReference>
<keyword evidence="5 9" id="KW-0479">Metal-binding</keyword>
<dbReference type="Proteomes" id="UP000593567">
    <property type="component" value="Unassembled WGS sequence"/>
</dbReference>
<dbReference type="Gene3D" id="3.30.2010.30">
    <property type="match status" value="1"/>
</dbReference>
<evidence type="ECO:0000256" key="8">
    <source>
        <dbReference type="ARBA" id="ARBA00023049"/>
    </source>
</evidence>
<evidence type="ECO:0000259" key="10">
    <source>
        <dbReference type="Pfam" id="PF01433"/>
    </source>
</evidence>
<feature type="domain" description="Aminopeptidase N-like N-terminal" evidence="11">
    <location>
        <begin position="27"/>
        <end position="206"/>
    </location>
</feature>
<evidence type="ECO:0000256" key="7">
    <source>
        <dbReference type="ARBA" id="ARBA00022833"/>
    </source>
</evidence>
<evidence type="ECO:0000256" key="5">
    <source>
        <dbReference type="ARBA" id="ARBA00022723"/>
    </source>
</evidence>
<dbReference type="Gene3D" id="2.60.40.1730">
    <property type="entry name" value="tricorn interacting facor f3 domain"/>
    <property type="match status" value="1"/>
</dbReference>
<accession>A0A7J7KE21</accession>
<dbReference type="InterPro" id="IPR049980">
    <property type="entry name" value="LTA4H_cat"/>
</dbReference>
<dbReference type="GO" id="GO:0008270">
    <property type="term" value="F:zinc ion binding"/>
    <property type="evidence" value="ECO:0007669"/>
    <property type="project" value="InterPro"/>
</dbReference>
<dbReference type="FunFam" id="2.60.40.1730:FF:000004">
    <property type="entry name" value="Leukotriene A(4) hydrolase"/>
    <property type="match status" value="1"/>
</dbReference>
<dbReference type="InterPro" id="IPR045357">
    <property type="entry name" value="Aminopeptidase_N-like_N"/>
</dbReference>
<keyword evidence="7 9" id="KW-0862">Zinc</keyword>
<evidence type="ECO:0000259" key="11">
    <source>
        <dbReference type="Pfam" id="PF17900"/>
    </source>
</evidence>
<keyword evidence="6" id="KW-0378">Hydrolase</keyword>
<dbReference type="PRINTS" id="PR00756">
    <property type="entry name" value="ALADIPTASE"/>
</dbReference>
<feature type="binding site" evidence="9">
    <location>
        <position position="323"/>
    </location>
    <ligand>
        <name>Zn(2+)</name>
        <dbReference type="ChEBI" id="CHEBI:29105"/>
        <note>catalytic</note>
    </ligand>
</feature>
<dbReference type="GO" id="GO:0004177">
    <property type="term" value="F:aminopeptidase activity"/>
    <property type="evidence" value="ECO:0007669"/>
    <property type="project" value="TreeGrafter"/>
</dbReference>
<keyword evidence="13" id="KW-1185">Reference proteome</keyword>
<sequence length="389" mass="43014">MSASNALSPGDPSSFSRPDQCAITDISLDVKIDFGRKVVHGTATYKCKKVLAGADSLILDTDQLTIFKVYCKQTSQDLQFSVGEPVGKFGSKLQITLLTSFPDDGEFEICVDYENSPAATGLQWMPANLTAGKRQPYLYSQLQSIFARTVLPCQDTPSVKHTYSARVTVDKALTVLMSAVPSPTEPAPNDQVTYIFQQPVPIPCYLIAIAVGDLTSKKIGSRTTVWAESEMIDKAAWEFEKAEQMLTTAEELCGPYIWGVYNILVLPPTFPYGGIENPCLTFAAPTLIVGDRSLTTVIAHEITHSWTGNLVTNFNWEHFWLNEGHTMFVERKIIGRLHGEDDRQFSMNSGWTDLAHTIKEFGPTNPLTKLVLDLTDGTHPEDSFFSRAV</sequence>
<dbReference type="OrthoDB" id="79562at2759"/>